<sequence>MKTYFTLTRLLLLTLATASTGLLADTAKPLPVGTCPLNSGGPSLLGSEWRLSSIYGTPVPPELEINLKVEENALSGSSGCNDYSTAFKRVGHTGFMMTGIEKSKDTCRVLPTTPGGPTINVGIGKAVISAPCNARGVCSRKVISCVFITVVANRQ</sequence>
<evidence type="ECO:0000313" key="3">
    <source>
        <dbReference type="EMBL" id="OQX01002.1"/>
    </source>
</evidence>
<evidence type="ECO:0000256" key="1">
    <source>
        <dbReference type="SAM" id="SignalP"/>
    </source>
</evidence>
<dbReference type="AlphaFoldDB" id="A0A1Y1Q9X8"/>
<feature type="signal peptide" evidence="1">
    <location>
        <begin position="1"/>
        <end position="24"/>
    </location>
</feature>
<gene>
    <name evidence="3" type="ORF">BWK73_47405</name>
</gene>
<organism evidence="3 4">
    <name type="scientific">Thiothrix lacustris</name>
    <dbReference type="NCBI Taxonomy" id="525917"/>
    <lineage>
        <taxon>Bacteria</taxon>
        <taxon>Pseudomonadati</taxon>
        <taxon>Pseudomonadota</taxon>
        <taxon>Gammaproteobacteria</taxon>
        <taxon>Thiotrichales</taxon>
        <taxon>Thiotrichaceae</taxon>
        <taxon>Thiothrix</taxon>
    </lineage>
</organism>
<dbReference type="Pfam" id="PF03724">
    <property type="entry name" value="META"/>
    <property type="match status" value="1"/>
</dbReference>
<dbReference type="Proteomes" id="UP000192491">
    <property type="component" value="Unassembled WGS sequence"/>
</dbReference>
<dbReference type="STRING" id="1123401.GCA_000621325_01546"/>
<evidence type="ECO:0000259" key="2">
    <source>
        <dbReference type="Pfam" id="PF03724"/>
    </source>
</evidence>
<feature type="domain" description="DUF306" evidence="2">
    <location>
        <begin position="44"/>
        <end position="89"/>
    </location>
</feature>
<dbReference type="EMBL" id="MTEJ01000611">
    <property type="protein sequence ID" value="OQX01002.1"/>
    <property type="molecule type" value="Genomic_DNA"/>
</dbReference>
<comment type="caution">
    <text evidence="3">The sequence shown here is derived from an EMBL/GenBank/DDBJ whole genome shotgun (WGS) entry which is preliminary data.</text>
</comment>
<name>A0A1Y1Q9X8_9GAMM</name>
<reference evidence="3 4" key="1">
    <citation type="submission" date="2017-01" db="EMBL/GenBank/DDBJ databases">
        <title>Novel large sulfur bacteria in the metagenomes of groundwater-fed chemosynthetic microbial mats in the Lake Huron basin.</title>
        <authorList>
            <person name="Sharrar A.M."/>
            <person name="Flood B.E."/>
            <person name="Bailey J.V."/>
            <person name="Jones D.S."/>
            <person name="Biddanda B."/>
            <person name="Ruberg S.A."/>
            <person name="Marcus D.N."/>
            <person name="Dick G.J."/>
        </authorList>
    </citation>
    <scope>NUCLEOTIDE SEQUENCE [LARGE SCALE GENOMIC DNA]</scope>
    <source>
        <strain evidence="3">A8</strain>
    </source>
</reference>
<proteinExistence type="predicted"/>
<evidence type="ECO:0000313" key="4">
    <source>
        <dbReference type="Proteomes" id="UP000192491"/>
    </source>
</evidence>
<keyword evidence="1" id="KW-0732">Signal</keyword>
<feature type="chain" id="PRO_5013095860" description="DUF306 domain-containing protein" evidence="1">
    <location>
        <begin position="25"/>
        <end position="155"/>
    </location>
</feature>
<accession>A0A1Y1Q9X8</accession>
<protein>
    <recommendedName>
        <fullName evidence="2">DUF306 domain-containing protein</fullName>
    </recommendedName>
</protein>
<dbReference type="InterPro" id="IPR005184">
    <property type="entry name" value="DUF306_Meta_HslJ"/>
</dbReference>